<evidence type="ECO:0000256" key="1">
    <source>
        <dbReference type="SAM" id="SignalP"/>
    </source>
</evidence>
<feature type="signal peptide" evidence="1">
    <location>
        <begin position="1"/>
        <end position="29"/>
    </location>
</feature>
<feature type="chain" id="PRO_5045310803" description="Right-handed parallel beta-helix repeat-containing protein" evidence="1">
    <location>
        <begin position="30"/>
        <end position="457"/>
    </location>
</feature>
<dbReference type="NCBIfam" id="NF041518">
    <property type="entry name" value="choice_anch_Q"/>
    <property type="match status" value="1"/>
</dbReference>
<gene>
    <name evidence="2" type="ORF">GCM10009105_00120</name>
</gene>
<evidence type="ECO:0008006" key="4">
    <source>
        <dbReference type="Google" id="ProtNLM"/>
    </source>
</evidence>
<dbReference type="EMBL" id="BAAAEU010000001">
    <property type="protein sequence ID" value="GAA0703780.1"/>
    <property type="molecule type" value="Genomic_DNA"/>
</dbReference>
<dbReference type="InterPro" id="IPR011050">
    <property type="entry name" value="Pectin_lyase_fold/virulence"/>
</dbReference>
<keyword evidence="1" id="KW-0732">Signal</keyword>
<organism evidence="2 3">
    <name type="scientific">Dokdonella soli</name>
    <dbReference type="NCBI Taxonomy" id="529810"/>
    <lineage>
        <taxon>Bacteria</taxon>
        <taxon>Pseudomonadati</taxon>
        <taxon>Pseudomonadota</taxon>
        <taxon>Gammaproteobacteria</taxon>
        <taxon>Lysobacterales</taxon>
        <taxon>Rhodanobacteraceae</taxon>
        <taxon>Dokdonella</taxon>
    </lineage>
</organism>
<protein>
    <recommendedName>
        <fullName evidence="4">Right-handed parallel beta-helix repeat-containing protein</fullName>
    </recommendedName>
</protein>
<reference evidence="2 3" key="1">
    <citation type="journal article" date="2019" name="Int. J. Syst. Evol. Microbiol.">
        <title>The Global Catalogue of Microorganisms (GCM) 10K type strain sequencing project: providing services to taxonomists for standard genome sequencing and annotation.</title>
        <authorList>
            <consortium name="The Broad Institute Genomics Platform"/>
            <consortium name="The Broad Institute Genome Sequencing Center for Infectious Disease"/>
            <person name="Wu L."/>
            <person name="Ma J."/>
        </authorList>
    </citation>
    <scope>NUCLEOTIDE SEQUENCE [LARGE SCALE GENOMIC DNA]</scope>
    <source>
        <strain evidence="2 3">JCM 15421</strain>
    </source>
</reference>
<sequence length="457" mass="45621">MDTITRIRKKPLAACMAVAIAVASPAVLANTISVSNCNDSGIGSLRAAIISASSGDTVDMGSLSCSTISLHTGAIKISQGDLTLQGPSGRVTITGKYNGSVQHSYIFGHSGKGTLRLTDLDITYGAQYSSAGSVGGGCIASAGSVHLLRTTVSKCTAQSTVGRATGGGIAAAGNIAVEYSTISGNSAISSGKVHSYGGGVWAAGNFTARYSTISGNQSSGSAGYGLAGGVYARKNVDIFASTISGNRAEFEAGGMAVFSKSPAAYSVYIHSSTISGNSAHTNAVGGVASDVPVVLRNSTIAFNTAATNKSGPYFLAAGLTVIPSYGSISADLRSSLLSSNTYGTNEADFAAISGGGKTVTVSGANNMIGVATSGAPPGTILNQCPLLGSLRNNGGPTQTHALLSHSPAIDAGSSPAGLAFDQRGSPYARVDHGAADIGAYELQQNDIVFNNGFDGCP</sequence>
<dbReference type="InterPro" id="IPR059226">
    <property type="entry name" value="Choice_anch_Q_dom"/>
</dbReference>
<dbReference type="Proteomes" id="UP001501523">
    <property type="component" value="Unassembled WGS sequence"/>
</dbReference>
<comment type="caution">
    <text evidence="2">The sequence shown here is derived from an EMBL/GenBank/DDBJ whole genome shotgun (WGS) entry which is preliminary data.</text>
</comment>
<proteinExistence type="predicted"/>
<dbReference type="SUPFAM" id="SSF51126">
    <property type="entry name" value="Pectin lyase-like"/>
    <property type="match status" value="1"/>
</dbReference>
<accession>A0ABN1IB99</accession>
<name>A0ABN1IB99_9GAMM</name>
<keyword evidence="3" id="KW-1185">Reference proteome</keyword>
<evidence type="ECO:0000313" key="2">
    <source>
        <dbReference type="EMBL" id="GAA0703780.1"/>
    </source>
</evidence>
<evidence type="ECO:0000313" key="3">
    <source>
        <dbReference type="Proteomes" id="UP001501523"/>
    </source>
</evidence>